<dbReference type="AlphaFoldDB" id="A0A151QP77"/>
<evidence type="ECO:0000256" key="1">
    <source>
        <dbReference type="ARBA" id="ARBA00022614"/>
    </source>
</evidence>
<dbReference type="PANTHER" id="PTHR11017:SF570">
    <property type="entry name" value="DISEASE RESISTANCE PROTEIN (TIR-NBS CLASS)-RELATED"/>
    <property type="match status" value="1"/>
</dbReference>
<dbReference type="InterPro" id="IPR042197">
    <property type="entry name" value="Apaf_helical"/>
</dbReference>
<dbReference type="InterPro" id="IPR027417">
    <property type="entry name" value="P-loop_NTPase"/>
</dbReference>
<dbReference type="STRING" id="3821.A0A151QP77"/>
<dbReference type="Pfam" id="PF00931">
    <property type="entry name" value="NB-ARC"/>
    <property type="match status" value="1"/>
</dbReference>
<dbReference type="SUPFAM" id="SSF46785">
    <property type="entry name" value="Winged helix' DNA-binding domain"/>
    <property type="match status" value="1"/>
</dbReference>
<name>A0A151QP77_CAJCA</name>
<evidence type="ECO:0000256" key="2">
    <source>
        <dbReference type="ARBA" id="ARBA00022737"/>
    </source>
</evidence>
<dbReference type="Pfam" id="PF23282">
    <property type="entry name" value="WHD_ROQ1"/>
    <property type="match status" value="1"/>
</dbReference>
<keyword evidence="1" id="KW-0433">Leucine-rich repeat</keyword>
<dbReference type="InterPro" id="IPR002182">
    <property type="entry name" value="NB-ARC"/>
</dbReference>
<dbReference type="Gene3D" id="3.40.50.10140">
    <property type="entry name" value="Toll/interleukin-1 receptor homology (TIR) domain"/>
    <property type="match status" value="1"/>
</dbReference>
<dbReference type="SUPFAM" id="SSF52200">
    <property type="entry name" value="Toll/Interleukin receptor TIR domain"/>
    <property type="match status" value="1"/>
</dbReference>
<evidence type="ECO:0000259" key="5">
    <source>
        <dbReference type="PROSITE" id="PS50104"/>
    </source>
</evidence>
<dbReference type="PROSITE" id="PS50104">
    <property type="entry name" value="TIR"/>
    <property type="match status" value="1"/>
</dbReference>
<keyword evidence="7" id="KW-1185">Reference proteome</keyword>
<dbReference type="Gramene" id="C.cajan_45269.t">
    <property type="protein sequence ID" value="C.cajan_45269.t"/>
    <property type="gene ID" value="C.cajan_45269"/>
</dbReference>
<dbReference type="SUPFAM" id="SSF52540">
    <property type="entry name" value="P-loop containing nucleoside triphosphate hydrolases"/>
    <property type="match status" value="1"/>
</dbReference>
<sequence>MSRYTYDVFLSFRGEDTRYGFTGNLYSALSRRGIFTFFDDDALRKGEEINPSLRKAIQESRISIIVFSKNYASSTFCLDELVHILECYTKQNMWVLPVFYDVDPSHVRHQKGSFGEAFAQHERGRFKDDIQQLQKWRMALHQAADLSGSHFKIGGEYEFEIIKKITEEISNKLNRHLLHIACYPVGLQVRVQRIQELMNAQFDNKVIMLGIHGMGGIGKSTLARAIYNLRANQFESSCFLANVREKSIKHGLVHIQETILSELVEERDIKLGDVHRGIPTLQKRLCRKKVFLVLDDIDKKEQLQATAGGLNWFGPGSIIIITTRDKRLLDTHEIKNLYEVGKLNFIQSLELFRWNAFKNKKDDPNKMELIKRALYCAGGLPLALEIIGSNFVDKTLDEEWDSVLKTYERFPNRDIQEILRVSYDSLDTNEREIFLDIACFFSGYTLRYVTNMLEARGFQPKFGIRVLQEKSLINIDSFSGSCDDQIVIMHDLVRSMGKEMVREQSNLPEKRNRLWFCEDIVRALDKNTEYEIEVMMLDMPKDLKVQWNQTVYRKMKNLQMMLVKSSVASLRMPKDLPNSLRVLEWWGYPGASLPSNFHLKNLVILNLLIILQNSKMLRQLVLKGCKNIRRIPDMSGLPNLTELCLAECTNLIKIHDSVGFLHNLQWFCAEGCTKLGIFPRCIKLTSLEHLCIKDCSSLVMLPEILAPMQKLKYVDLDGTSIKHLPRSMQNLKGLQFLSMNRCKMLEINGRSNVVQMLPKLFPYLKELLLDESSLTIIPACIEECHYLYHLSLYNCKKLREIRGLPPNMTRLTAENSLVEVDSSTLNMLVRRVSLSSIIVSTITCLKNANNVSQTNTLSCW</sequence>
<dbReference type="Pfam" id="PF01582">
    <property type="entry name" value="TIR"/>
    <property type="match status" value="1"/>
</dbReference>
<dbReference type="InterPro" id="IPR044974">
    <property type="entry name" value="Disease_R_plants"/>
</dbReference>
<evidence type="ECO:0000256" key="4">
    <source>
        <dbReference type="ARBA" id="ARBA00023027"/>
    </source>
</evidence>
<dbReference type="PRINTS" id="PR00364">
    <property type="entry name" value="DISEASERSIST"/>
</dbReference>
<dbReference type="InterPro" id="IPR058192">
    <property type="entry name" value="WHD_ROQ1-like"/>
</dbReference>
<dbReference type="Gene3D" id="1.10.8.430">
    <property type="entry name" value="Helical domain of apoptotic protease-activating factors"/>
    <property type="match status" value="1"/>
</dbReference>
<organism evidence="6 7">
    <name type="scientific">Cajanus cajan</name>
    <name type="common">Pigeon pea</name>
    <name type="synonym">Cajanus indicus</name>
    <dbReference type="NCBI Taxonomy" id="3821"/>
    <lineage>
        <taxon>Eukaryota</taxon>
        <taxon>Viridiplantae</taxon>
        <taxon>Streptophyta</taxon>
        <taxon>Embryophyta</taxon>
        <taxon>Tracheophyta</taxon>
        <taxon>Spermatophyta</taxon>
        <taxon>Magnoliopsida</taxon>
        <taxon>eudicotyledons</taxon>
        <taxon>Gunneridae</taxon>
        <taxon>Pentapetalae</taxon>
        <taxon>rosids</taxon>
        <taxon>fabids</taxon>
        <taxon>Fabales</taxon>
        <taxon>Fabaceae</taxon>
        <taxon>Papilionoideae</taxon>
        <taxon>50 kb inversion clade</taxon>
        <taxon>NPAAA clade</taxon>
        <taxon>indigoferoid/millettioid clade</taxon>
        <taxon>Phaseoleae</taxon>
        <taxon>Cajanus</taxon>
    </lineage>
</organism>
<gene>
    <name evidence="6" type="ORF">KK1_047358</name>
</gene>
<reference evidence="6" key="1">
    <citation type="journal article" date="2012" name="Nat. Biotechnol.">
        <title>Draft genome sequence of pigeonpea (Cajanus cajan), an orphan legume crop of resource-poor farmers.</title>
        <authorList>
            <person name="Varshney R.K."/>
            <person name="Chen W."/>
            <person name="Li Y."/>
            <person name="Bharti A.K."/>
            <person name="Saxena R.K."/>
            <person name="Schlueter J.A."/>
            <person name="Donoghue M.T."/>
            <person name="Azam S."/>
            <person name="Fan G."/>
            <person name="Whaley A.M."/>
            <person name="Farmer A.D."/>
            <person name="Sheridan J."/>
            <person name="Iwata A."/>
            <person name="Tuteja R."/>
            <person name="Penmetsa R.V."/>
            <person name="Wu W."/>
            <person name="Upadhyaya H.D."/>
            <person name="Yang S.P."/>
            <person name="Shah T."/>
            <person name="Saxena K.B."/>
            <person name="Michael T."/>
            <person name="McCombie W.R."/>
            <person name="Yang B."/>
            <person name="Zhang G."/>
            <person name="Yang H."/>
            <person name="Wang J."/>
            <person name="Spillane C."/>
            <person name="Cook D.R."/>
            <person name="May G.D."/>
            <person name="Xu X."/>
            <person name="Jackson S.A."/>
        </authorList>
    </citation>
    <scope>NUCLEOTIDE SEQUENCE [LARGE SCALE GENOMIC DNA]</scope>
</reference>
<dbReference type="Proteomes" id="UP000075243">
    <property type="component" value="Unassembled WGS sequence"/>
</dbReference>
<dbReference type="OMA" id="LIDTTEW"/>
<dbReference type="FunFam" id="3.40.50.10140:FF:000007">
    <property type="entry name" value="Disease resistance protein (TIR-NBS-LRR class)"/>
    <property type="match status" value="1"/>
</dbReference>
<evidence type="ECO:0000313" key="6">
    <source>
        <dbReference type="EMBL" id="KYP32054.1"/>
    </source>
</evidence>
<dbReference type="EMBL" id="KQ485481">
    <property type="protein sequence ID" value="KYP32054.1"/>
    <property type="molecule type" value="Genomic_DNA"/>
</dbReference>
<dbReference type="InterPro" id="IPR000157">
    <property type="entry name" value="TIR_dom"/>
</dbReference>
<feature type="domain" description="TIR" evidence="5">
    <location>
        <begin position="4"/>
        <end position="173"/>
    </location>
</feature>
<dbReference type="PANTHER" id="PTHR11017">
    <property type="entry name" value="LEUCINE-RICH REPEAT-CONTAINING PROTEIN"/>
    <property type="match status" value="1"/>
</dbReference>
<evidence type="ECO:0000256" key="3">
    <source>
        <dbReference type="ARBA" id="ARBA00022821"/>
    </source>
</evidence>
<evidence type="ECO:0000313" key="7">
    <source>
        <dbReference type="Proteomes" id="UP000075243"/>
    </source>
</evidence>
<dbReference type="SUPFAM" id="SSF52058">
    <property type="entry name" value="L domain-like"/>
    <property type="match status" value="1"/>
</dbReference>
<dbReference type="InterPro" id="IPR032675">
    <property type="entry name" value="LRR_dom_sf"/>
</dbReference>
<dbReference type="GO" id="GO:0007165">
    <property type="term" value="P:signal transduction"/>
    <property type="evidence" value="ECO:0007669"/>
    <property type="project" value="InterPro"/>
</dbReference>
<keyword evidence="3" id="KW-0611">Plant defense</keyword>
<dbReference type="InterPro" id="IPR036390">
    <property type="entry name" value="WH_DNA-bd_sf"/>
</dbReference>
<proteinExistence type="predicted"/>
<accession>A0A151QP77</accession>
<keyword evidence="4" id="KW-0520">NAD</keyword>
<dbReference type="InterPro" id="IPR035897">
    <property type="entry name" value="Toll_tir_struct_dom_sf"/>
</dbReference>
<keyword evidence="2" id="KW-0677">Repeat</keyword>
<dbReference type="GO" id="GO:0006952">
    <property type="term" value="P:defense response"/>
    <property type="evidence" value="ECO:0007669"/>
    <property type="project" value="UniProtKB-KW"/>
</dbReference>
<dbReference type="SMART" id="SM00255">
    <property type="entry name" value="TIR"/>
    <property type="match status" value="1"/>
</dbReference>
<protein>
    <submittedName>
        <fullName evidence="6">TMV resistance protein N</fullName>
    </submittedName>
</protein>
<dbReference type="Gene3D" id="3.80.10.10">
    <property type="entry name" value="Ribonuclease Inhibitor"/>
    <property type="match status" value="2"/>
</dbReference>
<dbReference type="GO" id="GO:0043531">
    <property type="term" value="F:ADP binding"/>
    <property type="evidence" value="ECO:0007669"/>
    <property type="project" value="InterPro"/>
</dbReference>
<dbReference type="Gene3D" id="3.40.50.300">
    <property type="entry name" value="P-loop containing nucleotide triphosphate hydrolases"/>
    <property type="match status" value="1"/>
</dbReference>